<dbReference type="InterPro" id="IPR010259">
    <property type="entry name" value="S8pro/Inhibitor_I9"/>
</dbReference>
<dbReference type="InterPro" id="IPR037045">
    <property type="entry name" value="S8pro/Inhibitor_I9_sf"/>
</dbReference>
<gene>
    <name evidence="3" type="ORF">QBC41DRAFT_156535</name>
</gene>
<evidence type="ECO:0000313" key="3">
    <source>
        <dbReference type="EMBL" id="KAK0666094.1"/>
    </source>
</evidence>
<protein>
    <recommendedName>
        <fullName evidence="2">Inhibitor I9 domain-containing protein</fullName>
    </recommendedName>
</protein>
<organism evidence="3 4">
    <name type="scientific">Cercophora samala</name>
    <dbReference type="NCBI Taxonomy" id="330535"/>
    <lineage>
        <taxon>Eukaryota</taxon>
        <taxon>Fungi</taxon>
        <taxon>Dikarya</taxon>
        <taxon>Ascomycota</taxon>
        <taxon>Pezizomycotina</taxon>
        <taxon>Sordariomycetes</taxon>
        <taxon>Sordariomycetidae</taxon>
        <taxon>Sordariales</taxon>
        <taxon>Lasiosphaeriaceae</taxon>
        <taxon>Cercophora</taxon>
    </lineage>
</organism>
<name>A0AA39Z9N2_9PEZI</name>
<dbReference type="Proteomes" id="UP001174997">
    <property type="component" value="Unassembled WGS sequence"/>
</dbReference>
<evidence type="ECO:0000256" key="1">
    <source>
        <dbReference type="ARBA" id="ARBA00038069"/>
    </source>
</evidence>
<dbReference type="GO" id="GO:0042144">
    <property type="term" value="P:vacuole fusion, non-autophagic"/>
    <property type="evidence" value="ECO:0007669"/>
    <property type="project" value="TreeGrafter"/>
</dbReference>
<dbReference type="SUPFAM" id="SSF54897">
    <property type="entry name" value="Protease propeptides/inhibitors"/>
    <property type="match status" value="1"/>
</dbReference>
<reference evidence="3" key="1">
    <citation type="submission" date="2023-06" db="EMBL/GenBank/DDBJ databases">
        <title>Genome-scale phylogeny and comparative genomics of the fungal order Sordariales.</title>
        <authorList>
            <consortium name="Lawrence Berkeley National Laboratory"/>
            <person name="Hensen N."/>
            <person name="Bonometti L."/>
            <person name="Westerberg I."/>
            <person name="Brannstrom I.O."/>
            <person name="Guillou S."/>
            <person name="Cros-Aarteil S."/>
            <person name="Calhoun S."/>
            <person name="Haridas S."/>
            <person name="Kuo A."/>
            <person name="Mondo S."/>
            <person name="Pangilinan J."/>
            <person name="Riley R."/>
            <person name="Labutti K."/>
            <person name="Andreopoulos B."/>
            <person name="Lipzen A."/>
            <person name="Chen C."/>
            <person name="Yanf M."/>
            <person name="Daum C."/>
            <person name="Ng V."/>
            <person name="Clum A."/>
            <person name="Steindorff A."/>
            <person name="Ohm R."/>
            <person name="Martin F."/>
            <person name="Silar P."/>
            <person name="Natvig D."/>
            <person name="Lalanne C."/>
            <person name="Gautier V."/>
            <person name="Ament-Velasquez S.L."/>
            <person name="Kruys A."/>
            <person name="Hutchinson M.I."/>
            <person name="Powell A.J."/>
            <person name="Barry K."/>
            <person name="Miller A.N."/>
            <person name="Grigoriev I.V."/>
            <person name="Debuchy R."/>
            <person name="Gladieux P."/>
            <person name="Thoren M.H."/>
            <person name="Johannesson H."/>
        </authorList>
    </citation>
    <scope>NUCLEOTIDE SEQUENCE</scope>
    <source>
        <strain evidence="3">CBS 307.81</strain>
    </source>
</reference>
<dbReference type="AlphaFoldDB" id="A0AA39Z9N2"/>
<dbReference type="PANTHER" id="PTHR28288">
    <property type="entry name" value="PROTEASE B INHIBITOR 2"/>
    <property type="match status" value="1"/>
</dbReference>
<dbReference type="GO" id="GO:0004866">
    <property type="term" value="F:endopeptidase inhibitor activity"/>
    <property type="evidence" value="ECO:0007669"/>
    <property type="project" value="TreeGrafter"/>
</dbReference>
<dbReference type="EMBL" id="JAULSY010000095">
    <property type="protein sequence ID" value="KAK0666094.1"/>
    <property type="molecule type" value="Genomic_DNA"/>
</dbReference>
<keyword evidence="4" id="KW-1185">Reference proteome</keyword>
<evidence type="ECO:0000313" key="4">
    <source>
        <dbReference type="Proteomes" id="UP001174997"/>
    </source>
</evidence>
<dbReference type="FunFam" id="3.30.70.80:FF:000005">
    <property type="entry name" value="Proteinase inhibitor I2B"/>
    <property type="match status" value="1"/>
</dbReference>
<dbReference type="InterPro" id="IPR052471">
    <property type="entry name" value="PBI_I9"/>
</dbReference>
<comment type="caution">
    <text evidence="3">The sequence shown here is derived from an EMBL/GenBank/DDBJ whole genome shotgun (WGS) entry which is preliminary data.</text>
</comment>
<proteinExistence type="inferred from homology"/>
<sequence>MFIRRAHTPRNHPLLSPSLRFLSTNTKSFSNKPKQTTSTATMPSYIVTCKDDASPEQIEAAKQHAKDQGGEITHEYTLIKGFAVKFPEDSVQTLANHEHVKDVEADQEVRTQ</sequence>
<accession>A0AA39Z9N2</accession>
<dbReference type="Gene3D" id="3.30.70.80">
    <property type="entry name" value="Peptidase S8 propeptide/proteinase inhibitor I9"/>
    <property type="match status" value="1"/>
</dbReference>
<dbReference type="PANTHER" id="PTHR28288:SF2">
    <property type="entry name" value="PROTEASE B INHIBITOR 2"/>
    <property type="match status" value="1"/>
</dbReference>
<feature type="domain" description="Inhibitor I9" evidence="2">
    <location>
        <begin position="44"/>
        <end position="112"/>
    </location>
</feature>
<comment type="similarity">
    <text evidence="1">Belongs to the protease inhibitor I9 family.</text>
</comment>
<dbReference type="Pfam" id="PF05922">
    <property type="entry name" value="Inhibitor_I9"/>
    <property type="match status" value="1"/>
</dbReference>
<evidence type="ECO:0000259" key="2">
    <source>
        <dbReference type="Pfam" id="PF05922"/>
    </source>
</evidence>